<gene>
    <name evidence="2" type="ORF">CHH57_01075</name>
</gene>
<comment type="caution">
    <text evidence="2">The sequence shown here is derived from an EMBL/GenBank/DDBJ whole genome shotgun (WGS) entry which is preliminary data.</text>
</comment>
<evidence type="ECO:0000313" key="3">
    <source>
        <dbReference type="Proteomes" id="UP000216961"/>
    </source>
</evidence>
<dbReference type="PROSITE" id="PS52050">
    <property type="entry name" value="WYL"/>
    <property type="match status" value="1"/>
</dbReference>
<dbReference type="InterPro" id="IPR026881">
    <property type="entry name" value="WYL_dom"/>
</dbReference>
<protein>
    <recommendedName>
        <fullName evidence="1">WYL domain-containing protein</fullName>
    </recommendedName>
</protein>
<organism evidence="2 3">
    <name type="scientific">Niallia circulans</name>
    <name type="common">Bacillus circulans</name>
    <dbReference type="NCBI Taxonomy" id="1397"/>
    <lineage>
        <taxon>Bacteria</taxon>
        <taxon>Bacillati</taxon>
        <taxon>Bacillota</taxon>
        <taxon>Bacilli</taxon>
        <taxon>Bacillales</taxon>
        <taxon>Bacillaceae</taxon>
        <taxon>Niallia</taxon>
    </lineage>
</organism>
<name>A0A268FIC8_NIACI</name>
<dbReference type="Pfam" id="PF13280">
    <property type="entry name" value="WYL"/>
    <property type="match status" value="1"/>
</dbReference>
<feature type="domain" description="WYL" evidence="1">
    <location>
        <begin position="2"/>
        <end position="62"/>
    </location>
</feature>
<dbReference type="RefSeq" id="WP_095328480.1">
    <property type="nucleotide sequence ID" value="NZ_CP026031.1"/>
</dbReference>
<proteinExistence type="predicted"/>
<evidence type="ECO:0000313" key="2">
    <source>
        <dbReference type="EMBL" id="PAD85133.1"/>
    </source>
</evidence>
<evidence type="ECO:0000259" key="1">
    <source>
        <dbReference type="Pfam" id="PF13280"/>
    </source>
</evidence>
<accession>A0A268FIC8</accession>
<dbReference type="EMBL" id="NPBQ01000006">
    <property type="protein sequence ID" value="PAD85133.1"/>
    <property type="molecule type" value="Genomic_DNA"/>
</dbReference>
<dbReference type="AlphaFoldDB" id="A0A268FIC8"/>
<dbReference type="Proteomes" id="UP000216961">
    <property type="component" value="Unassembled WGS sequence"/>
</dbReference>
<reference evidence="2 3" key="1">
    <citation type="submission" date="2017-07" db="EMBL/GenBank/DDBJ databases">
        <title>Isolation and whole genome analysis of endospore-forming bacteria from heroin.</title>
        <authorList>
            <person name="Kalinowski J."/>
            <person name="Ahrens B."/>
            <person name="Al-Dilaimi A."/>
            <person name="Winkler A."/>
            <person name="Wibberg D."/>
            <person name="Schleenbecker U."/>
            <person name="Ruckert C."/>
            <person name="Wolfel R."/>
            <person name="Grass G."/>
        </authorList>
    </citation>
    <scope>NUCLEOTIDE SEQUENCE [LARGE SCALE GENOMIC DNA]</scope>
    <source>
        <strain evidence="2 3">7521-2</strain>
    </source>
</reference>
<sequence>MVKQLEKAWKEKRPIEIIYVKKDNTVSQRTILVYGVTDIYIMAYCLKKKQPRIFKLGSILAASFVKKRHPLYA</sequence>
<dbReference type="KEGG" id="bcir:C2I06_05375"/>